<dbReference type="InterPro" id="IPR001647">
    <property type="entry name" value="HTH_TetR"/>
</dbReference>
<accession>A0ABT5ZB02</accession>
<dbReference type="InterPro" id="IPR036271">
    <property type="entry name" value="Tet_transcr_reg_TetR-rel_C_sf"/>
</dbReference>
<dbReference type="PANTHER" id="PTHR30328">
    <property type="entry name" value="TRANSCRIPTIONAL REPRESSOR"/>
    <property type="match status" value="1"/>
</dbReference>
<evidence type="ECO:0000259" key="3">
    <source>
        <dbReference type="PROSITE" id="PS50977"/>
    </source>
</evidence>
<evidence type="ECO:0000313" key="5">
    <source>
        <dbReference type="Proteomes" id="UP001220022"/>
    </source>
</evidence>
<proteinExistence type="predicted"/>
<organism evidence="4 5">
    <name type="scientific">Streptantibioticus ferralitis</name>
    <dbReference type="NCBI Taxonomy" id="236510"/>
    <lineage>
        <taxon>Bacteria</taxon>
        <taxon>Bacillati</taxon>
        <taxon>Actinomycetota</taxon>
        <taxon>Actinomycetes</taxon>
        <taxon>Kitasatosporales</taxon>
        <taxon>Streptomycetaceae</taxon>
        <taxon>Streptantibioticus</taxon>
    </lineage>
</organism>
<dbReference type="Gene3D" id="1.10.357.10">
    <property type="entry name" value="Tetracycline Repressor, domain 2"/>
    <property type="match status" value="1"/>
</dbReference>
<dbReference type="SUPFAM" id="SSF46689">
    <property type="entry name" value="Homeodomain-like"/>
    <property type="match status" value="1"/>
</dbReference>
<dbReference type="EMBL" id="JARHTQ010000045">
    <property type="protein sequence ID" value="MDF2261022.1"/>
    <property type="molecule type" value="Genomic_DNA"/>
</dbReference>
<sequence length="201" mass="22525">MAWDTARTRQRLLDAAVFEYSEHGPLGARVDRVAARAGINKERIYQYFGSKQKLFSAVLEQEMIKLAAAVPLTDEQAADLGEFSGRVWDYHRTYPHYLRLLLWEGLDPDPLQSDRASIAAAHERSGHYADNVRAVAKAQADGFLRTDVAPAHLLYVARAVAAWWLAVPSAVTLMLGDVANESPKERRRVLVKLVNDATRKQ</sequence>
<protein>
    <submittedName>
        <fullName evidence="4">TetR family transcriptional regulator</fullName>
    </submittedName>
</protein>
<evidence type="ECO:0000256" key="2">
    <source>
        <dbReference type="PROSITE-ProRule" id="PRU00335"/>
    </source>
</evidence>
<dbReference type="Pfam" id="PF17926">
    <property type="entry name" value="TetR_C_21"/>
    <property type="match status" value="1"/>
</dbReference>
<gene>
    <name evidence="4" type="ORF">P2L57_36490</name>
</gene>
<reference evidence="4 5" key="1">
    <citation type="submission" date="2023-03" db="EMBL/GenBank/DDBJ databases">
        <title>Draft genome sequence of type strain Streptomyces ferralitis JCM 14344.</title>
        <authorList>
            <person name="Klaysubun C."/>
            <person name="Duangmal K."/>
        </authorList>
    </citation>
    <scope>NUCLEOTIDE SEQUENCE [LARGE SCALE GENOMIC DNA]</scope>
    <source>
        <strain evidence="4 5">JCM 14344</strain>
    </source>
</reference>
<dbReference type="PANTHER" id="PTHR30328:SF54">
    <property type="entry name" value="HTH-TYPE TRANSCRIPTIONAL REPRESSOR SCO4008"/>
    <property type="match status" value="1"/>
</dbReference>
<dbReference type="InterPro" id="IPR050109">
    <property type="entry name" value="HTH-type_TetR-like_transc_reg"/>
</dbReference>
<keyword evidence="5" id="KW-1185">Reference proteome</keyword>
<dbReference type="PROSITE" id="PS50977">
    <property type="entry name" value="HTH_TETR_2"/>
    <property type="match status" value="1"/>
</dbReference>
<evidence type="ECO:0000256" key="1">
    <source>
        <dbReference type="ARBA" id="ARBA00023125"/>
    </source>
</evidence>
<comment type="caution">
    <text evidence="4">The sequence shown here is derived from an EMBL/GenBank/DDBJ whole genome shotgun (WGS) entry which is preliminary data.</text>
</comment>
<feature type="DNA-binding region" description="H-T-H motif" evidence="2">
    <location>
        <begin position="29"/>
        <end position="48"/>
    </location>
</feature>
<dbReference type="Pfam" id="PF00440">
    <property type="entry name" value="TetR_N"/>
    <property type="match status" value="1"/>
</dbReference>
<dbReference type="SUPFAM" id="SSF48498">
    <property type="entry name" value="Tetracyclin repressor-like, C-terminal domain"/>
    <property type="match status" value="1"/>
</dbReference>
<dbReference type="InterPro" id="IPR041467">
    <property type="entry name" value="Sco4008_C"/>
</dbReference>
<dbReference type="RefSeq" id="WP_275822212.1">
    <property type="nucleotide sequence ID" value="NZ_BAAANM010000042.1"/>
</dbReference>
<dbReference type="InterPro" id="IPR009057">
    <property type="entry name" value="Homeodomain-like_sf"/>
</dbReference>
<name>A0ABT5ZB02_9ACTN</name>
<feature type="domain" description="HTH tetR-type" evidence="3">
    <location>
        <begin position="6"/>
        <end position="66"/>
    </location>
</feature>
<keyword evidence="1 2" id="KW-0238">DNA-binding</keyword>
<evidence type="ECO:0000313" key="4">
    <source>
        <dbReference type="EMBL" id="MDF2261022.1"/>
    </source>
</evidence>
<dbReference type="PRINTS" id="PR00455">
    <property type="entry name" value="HTHTETR"/>
</dbReference>
<dbReference type="Proteomes" id="UP001220022">
    <property type="component" value="Unassembled WGS sequence"/>
</dbReference>